<dbReference type="GO" id="GO:0046917">
    <property type="term" value="F:triphosphoribosyl-dephospho-CoA synthase activity"/>
    <property type="evidence" value="ECO:0007669"/>
    <property type="project" value="InterPro"/>
</dbReference>
<sequence>MRALAPPEIRAAYEAACRAELDALKPGNVHAYAAGHRMTLDDFVRSAAVSGPHLAAPGAGTGARAEAAVAATLAAVGQNTNLGIVLLCAPLAAAAERPGALRRALAAVLDGLDAADAAGIFSAIRRANPGGLGAAARHDVTRLDGEAPLPSVAAAMAEAADRDRIARAYVTGYRDLYRVGLPALRAARARGLGPAWATSAVYLAYLAAFPDSHLVRKFGSAVAGQVRMMAAGIVAGLDLADEPVAALMAFDAALKADGCNPGTSADLTVATLFLDALDAAKAGPGRAGARQAAQKS</sequence>
<protein>
    <submittedName>
        <fullName evidence="1">Triphosphoribosyl-dephospho-CoA synthase</fullName>
    </submittedName>
</protein>
<comment type="caution">
    <text evidence="1">The sequence shown here is derived from an EMBL/GenBank/DDBJ whole genome shotgun (WGS) entry which is preliminary data.</text>
</comment>
<reference evidence="1 2" key="1">
    <citation type="submission" date="2019-01" db="EMBL/GenBank/DDBJ databases">
        <authorList>
            <person name="Chen W.-M."/>
        </authorList>
    </citation>
    <scope>NUCLEOTIDE SEQUENCE [LARGE SCALE GENOMIC DNA]</scope>
    <source>
        <strain evidence="1 2">TER-1</strain>
    </source>
</reference>
<organism evidence="1 2">
    <name type="scientific">Methylobacterium oryzihabitans</name>
    <dbReference type="NCBI Taxonomy" id="2499852"/>
    <lineage>
        <taxon>Bacteria</taxon>
        <taxon>Pseudomonadati</taxon>
        <taxon>Pseudomonadota</taxon>
        <taxon>Alphaproteobacteria</taxon>
        <taxon>Hyphomicrobiales</taxon>
        <taxon>Methylobacteriaceae</taxon>
        <taxon>Methylobacterium</taxon>
    </lineage>
</organism>
<dbReference type="OrthoDB" id="8525901at2"/>
<dbReference type="PANTHER" id="PTHR42280">
    <property type="entry name" value="CITG FAMILY PROTEIN"/>
    <property type="match status" value="1"/>
</dbReference>
<dbReference type="InterPro" id="IPR002736">
    <property type="entry name" value="CitG"/>
</dbReference>
<dbReference type="Pfam" id="PF01874">
    <property type="entry name" value="CitG"/>
    <property type="match status" value="1"/>
</dbReference>
<accession>A0A3S2V9N2</accession>
<name>A0A3S2V9N2_9HYPH</name>
<keyword evidence="2" id="KW-1185">Reference proteome</keyword>
<dbReference type="PANTHER" id="PTHR42280:SF1">
    <property type="entry name" value="CITG FAMILY PROTEIN"/>
    <property type="match status" value="1"/>
</dbReference>
<dbReference type="GO" id="GO:0005524">
    <property type="term" value="F:ATP binding"/>
    <property type="evidence" value="ECO:0007669"/>
    <property type="project" value="InterPro"/>
</dbReference>
<dbReference type="Gene3D" id="1.10.4200.10">
    <property type="entry name" value="Triphosphoribosyl-dephospho-CoA protein"/>
    <property type="match status" value="1"/>
</dbReference>
<evidence type="ECO:0000313" key="1">
    <source>
        <dbReference type="EMBL" id="RVU17830.1"/>
    </source>
</evidence>
<evidence type="ECO:0000313" key="2">
    <source>
        <dbReference type="Proteomes" id="UP000286997"/>
    </source>
</evidence>
<dbReference type="EMBL" id="SACP01000011">
    <property type="protein sequence ID" value="RVU17830.1"/>
    <property type="molecule type" value="Genomic_DNA"/>
</dbReference>
<dbReference type="RefSeq" id="WP_127729707.1">
    <property type="nucleotide sequence ID" value="NZ_SACP01000011.1"/>
</dbReference>
<dbReference type="AlphaFoldDB" id="A0A3S2V9N2"/>
<dbReference type="Proteomes" id="UP000286997">
    <property type="component" value="Unassembled WGS sequence"/>
</dbReference>
<gene>
    <name evidence="1" type="ORF">EOE48_13210</name>
</gene>
<proteinExistence type="predicted"/>